<feature type="transmembrane region" description="Helical" evidence="10">
    <location>
        <begin position="12"/>
        <end position="33"/>
    </location>
</feature>
<accession>A0A9D2UX73</accession>
<evidence type="ECO:0000256" key="6">
    <source>
        <dbReference type="ARBA" id="ARBA00022741"/>
    </source>
</evidence>
<evidence type="ECO:0000313" key="13">
    <source>
        <dbReference type="Proteomes" id="UP000786989"/>
    </source>
</evidence>
<dbReference type="SMART" id="SM00388">
    <property type="entry name" value="HisKA"/>
    <property type="match status" value="1"/>
</dbReference>
<comment type="catalytic activity">
    <reaction evidence="1">
        <text>ATP + protein L-histidine = ADP + protein N-phospho-L-histidine.</text>
        <dbReference type="EC" id="2.7.13.3"/>
    </reaction>
</comment>
<dbReference type="InterPro" id="IPR005467">
    <property type="entry name" value="His_kinase_dom"/>
</dbReference>
<dbReference type="Gene3D" id="1.10.287.130">
    <property type="match status" value="1"/>
</dbReference>
<evidence type="ECO:0000256" key="7">
    <source>
        <dbReference type="ARBA" id="ARBA00022777"/>
    </source>
</evidence>
<evidence type="ECO:0000256" key="10">
    <source>
        <dbReference type="SAM" id="Phobius"/>
    </source>
</evidence>
<dbReference type="Gene3D" id="3.30.565.10">
    <property type="entry name" value="Histidine kinase-like ATPase, C-terminal domain"/>
    <property type="match status" value="1"/>
</dbReference>
<protein>
    <recommendedName>
        <fullName evidence="3">histidine kinase</fullName>
        <ecNumber evidence="3">2.7.13.3</ecNumber>
    </recommendedName>
</protein>
<keyword evidence="10" id="KW-0472">Membrane</keyword>
<dbReference type="Gene3D" id="6.10.340.10">
    <property type="match status" value="1"/>
</dbReference>
<comment type="subcellular location">
    <subcellularLocation>
        <location evidence="2">Cell membrane</location>
        <topology evidence="2">Multi-pass membrane protein</topology>
    </subcellularLocation>
</comment>
<evidence type="ECO:0000256" key="2">
    <source>
        <dbReference type="ARBA" id="ARBA00004651"/>
    </source>
</evidence>
<dbReference type="Proteomes" id="UP000786989">
    <property type="component" value="Unassembled WGS sequence"/>
</dbReference>
<organism evidence="12 13">
    <name type="scientific">Slackia equolifaciens</name>
    <dbReference type="NCBI Taxonomy" id="498718"/>
    <lineage>
        <taxon>Bacteria</taxon>
        <taxon>Bacillati</taxon>
        <taxon>Actinomycetota</taxon>
        <taxon>Coriobacteriia</taxon>
        <taxon>Eggerthellales</taxon>
        <taxon>Eggerthellaceae</taxon>
        <taxon>Slackia</taxon>
    </lineage>
</organism>
<reference evidence="12" key="2">
    <citation type="submission" date="2021-09" db="EMBL/GenBank/DDBJ databases">
        <authorList>
            <person name="Gilroy R."/>
        </authorList>
    </citation>
    <scope>NUCLEOTIDE SEQUENCE</scope>
    <source>
        <strain evidence="12">ChiGjej6B6-11269</strain>
    </source>
</reference>
<dbReference type="Pfam" id="PF00512">
    <property type="entry name" value="HisKA"/>
    <property type="match status" value="1"/>
</dbReference>
<evidence type="ECO:0000259" key="11">
    <source>
        <dbReference type="PROSITE" id="PS50109"/>
    </source>
</evidence>
<evidence type="ECO:0000256" key="4">
    <source>
        <dbReference type="ARBA" id="ARBA00022475"/>
    </source>
</evidence>
<dbReference type="InterPro" id="IPR003661">
    <property type="entry name" value="HisK_dim/P_dom"/>
</dbReference>
<feature type="transmembrane region" description="Helical" evidence="10">
    <location>
        <begin position="155"/>
        <end position="173"/>
    </location>
</feature>
<feature type="compositionally biased region" description="Polar residues" evidence="9">
    <location>
        <begin position="425"/>
        <end position="435"/>
    </location>
</feature>
<keyword evidence="10" id="KW-0812">Transmembrane</keyword>
<dbReference type="GO" id="GO:0000155">
    <property type="term" value="F:phosphorelay sensor kinase activity"/>
    <property type="evidence" value="ECO:0007669"/>
    <property type="project" value="InterPro"/>
</dbReference>
<dbReference type="GO" id="GO:0005524">
    <property type="term" value="F:ATP binding"/>
    <property type="evidence" value="ECO:0007669"/>
    <property type="project" value="UniProtKB-KW"/>
</dbReference>
<dbReference type="EC" id="2.7.13.3" evidence="3"/>
<name>A0A9D2UX73_9ACTN</name>
<sequence>MPLWLVVVRYFIYCIAAIGALALALIMGFSILMNMEVVYPANYGATHADETLDRLSEQTTFDASAIPSAYWYAHISNEGDVLETDMNERQLSVAVALVQEGRGLGTAEPASDYDLYTAIQPRQLADGSWCALGYELAPQFTSRELRDALPNPQNMLVALAALLAVAILVAFAVRASRVITRKMQPLVDAAEAIGRQELDFTVGASNVRQVNVVLGAMENMRASLAASLEAQWRAEEAQRTQVAALAHDLKTPLTVVEANADYLAEDTRLAGDAREAAHAVASGARRLNDAVQAVIEAARGQVAPPQFAATEVHAFAIDVTKRAEEFAKTAGARIVAETALPHGAMLDADSTQLERAVMNLVSNAVEHSPIGGDVRISFAMEDTADGVTPYMGDVTAECAKADMHDPSGKYAAIGKGEIPGERKGSSGNRKSTATVPPNAHDANAHDAHDDANAPSLLLIIVDDEGPGFSPAALEHGCERFFREDEARSQAGSMGGEGRGRKGGVSQGPHASQCPVEPLASRASTQRDSAPHYGIGLATAFDIAHAHGGALTLENRIDESGCIAGARVTLRIPMRR</sequence>
<dbReference type="SUPFAM" id="SSF47384">
    <property type="entry name" value="Homodimeric domain of signal transducing histidine kinase"/>
    <property type="match status" value="1"/>
</dbReference>
<dbReference type="CDD" id="cd00082">
    <property type="entry name" value="HisKA"/>
    <property type="match status" value="1"/>
</dbReference>
<dbReference type="PANTHER" id="PTHR44936:SF10">
    <property type="entry name" value="SENSOR PROTEIN RSTB"/>
    <property type="match status" value="1"/>
</dbReference>
<dbReference type="EMBL" id="DYWI01000146">
    <property type="protein sequence ID" value="HJF65974.1"/>
    <property type="molecule type" value="Genomic_DNA"/>
</dbReference>
<keyword evidence="6" id="KW-0547">Nucleotide-binding</keyword>
<keyword evidence="5" id="KW-0808">Transferase</keyword>
<dbReference type="PANTHER" id="PTHR44936">
    <property type="entry name" value="SENSOR PROTEIN CREC"/>
    <property type="match status" value="1"/>
</dbReference>
<dbReference type="CDD" id="cd00075">
    <property type="entry name" value="HATPase"/>
    <property type="match status" value="1"/>
</dbReference>
<feature type="domain" description="Histidine kinase" evidence="11">
    <location>
        <begin position="244"/>
        <end position="575"/>
    </location>
</feature>
<proteinExistence type="predicted"/>
<dbReference type="PROSITE" id="PS50109">
    <property type="entry name" value="HIS_KIN"/>
    <property type="match status" value="1"/>
</dbReference>
<keyword evidence="8" id="KW-0067">ATP-binding</keyword>
<evidence type="ECO:0000256" key="3">
    <source>
        <dbReference type="ARBA" id="ARBA00012438"/>
    </source>
</evidence>
<dbReference type="GO" id="GO:0005886">
    <property type="term" value="C:plasma membrane"/>
    <property type="evidence" value="ECO:0007669"/>
    <property type="project" value="UniProtKB-SubCell"/>
</dbReference>
<evidence type="ECO:0000313" key="12">
    <source>
        <dbReference type="EMBL" id="HJF65974.1"/>
    </source>
</evidence>
<reference evidence="12" key="1">
    <citation type="journal article" date="2021" name="PeerJ">
        <title>Extensive microbial diversity within the chicken gut microbiome revealed by metagenomics and culture.</title>
        <authorList>
            <person name="Gilroy R."/>
            <person name="Ravi A."/>
            <person name="Getino M."/>
            <person name="Pursley I."/>
            <person name="Horton D.L."/>
            <person name="Alikhan N.F."/>
            <person name="Baker D."/>
            <person name="Gharbi K."/>
            <person name="Hall N."/>
            <person name="Watson M."/>
            <person name="Adriaenssens E.M."/>
            <person name="Foster-Nyarko E."/>
            <person name="Jarju S."/>
            <person name="Secka A."/>
            <person name="Antonio M."/>
            <person name="Oren A."/>
            <person name="Chaudhuri R.R."/>
            <person name="La Ragione R."/>
            <person name="Hildebrand F."/>
            <person name="Pallen M.J."/>
        </authorList>
    </citation>
    <scope>NUCLEOTIDE SEQUENCE</scope>
    <source>
        <strain evidence="12">ChiGjej6B6-11269</strain>
    </source>
</reference>
<keyword evidence="4" id="KW-1003">Cell membrane</keyword>
<comment type="caution">
    <text evidence="12">The sequence shown here is derived from an EMBL/GenBank/DDBJ whole genome shotgun (WGS) entry which is preliminary data.</text>
</comment>
<dbReference type="InterPro" id="IPR003594">
    <property type="entry name" value="HATPase_dom"/>
</dbReference>
<keyword evidence="7 12" id="KW-0418">Kinase</keyword>
<feature type="region of interest" description="Disordered" evidence="9">
    <location>
        <begin position="484"/>
        <end position="529"/>
    </location>
</feature>
<evidence type="ECO:0000256" key="5">
    <source>
        <dbReference type="ARBA" id="ARBA00022679"/>
    </source>
</evidence>
<keyword evidence="10" id="KW-1133">Transmembrane helix</keyword>
<dbReference type="SMART" id="SM00387">
    <property type="entry name" value="HATPase_c"/>
    <property type="match status" value="1"/>
</dbReference>
<dbReference type="InterPro" id="IPR036890">
    <property type="entry name" value="HATPase_C_sf"/>
</dbReference>
<evidence type="ECO:0000256" key="8">
    <source>
        <dbReference type="ARBA" id="ARBA00022840"/>
    </source>
</evidence>
<dbReference type="SUPFAM" id="SSF55874">
    <property type="entry name" value="ATPase domain of HSP90 chaperone/DNA topoisomerase II/histidine kinase"/>
    <property type="match status" value="2"/>
</dbReference>
<feature type="region of interest" description="Disordered" evidence="9">
    <location>
        <begin position="405"/>
        <end position="449"/>
    </location>
</feature>
<evidence type="ECO:0000256" key="9">
    <source>
        <dbReference type="SAM" id="MobiDB-lite"/>
    </source>
</evidence>
<dbReference type="AlphaFoldDB" id="A0A9D2UX73"/>
<gene>
    <name evidence="12" type="ORF">K8U77_07680</name>
</gene>
<dbReference type="InterPro" id="IPR036097">
    <property type="entry name" value="HisK_dim/P_sf"/>
</dbReference>
<evidence type="ECO:0000256" key="1">
    <source>
        <dbReference type="ARBA" id="ARBA00000085"/>
    </source>
</evidence>
<dbReference type="InterPro" id="IPR050980">
    <property type="entry name" value="2C_sensor_his_kinase"/>
</dbReference>